<dbReference type="Proteomes" id="UP001178507">
    <property type="component" value="Unassembled WGS sequence"/>
</dbReference>
<proteinExistence type="predicted"/>
<organism evidence="2 3">
    <name type="scientific">Effrenium voratum</name>
    <dbReference type="NCBI Taxonomy" id="2562239"/>
    <lineage>
        <taxon>Eukaryota</taxon>
        <taxon>Sar</taxon>
        <taxon>Alveolata</taxon>
        <taxon>Dinophyceae</taxon>
        <taxon>Suessiales</taxon>
        <taxon>Symbiodiniaceae</taxon>
        <taxon>Effrenium</taxon>
    </lineage>
</organism>
<dbReference type="Gene3D" id="1.25.40.10">
    <property type="entry name" value="Tetratricopeptide repeat domain"/>
    <property type="match status" value="2"/>
</dbReference>
<dbReference type="PANTHER" id="PTHR47447">
    <property type="entry name" value="OS03G0856100 PROTEIN"/>
    <property type="match status" value="1"/>
</dbReference>
<accession>A0AA36N2Q6</accession>
<keyword evidence="1" id="KW-0677">Repeat</keyword>
<dbReference type="PANTHER" id="PTHR47447:SF17">
    <property type="entry name" value="OS12G0638900 PROTEIN"/>
    <property type="match status" value="1"/>
</dbReference>
<sequence>MWQTWAVPRTIRSINKEVAAWNSAMSLLAKTSQWQGALALFERHQCRDGVSCNVAISACSSGTHWQGALSLLRVRDLRADLIGFSSAITACTKARQLERALSLFQQTQQLRLGTDVVLLGSLLSTCERMEKWRFALHLVNCHSRQLSLVCYNSAMATFEKTSRWNLALRLLQVLQQRQLVDALTFNSAAEACRRKSAWRGALRLLLQMADFGLMASCRLQAIQMDAASSAQAWAALGCGMASLASLGSQLPSRPPGVQPGQDPDEGKLHRLSDAACRLDAAGCFPSGLERLLCRTLLQPAVSQARGQAFGSTGQLSLAGLGGRERNALESLAVRPGVIH</sequence>
<evidence type="ECO:0000313" key="2">
    <source>
        <dbReference type="EMBL" id="CAJ1392336.1"/>
    </source>
</evidence>
<gene>
    <name evidence="2" type="ORF">EVOR1521_LOCUS17458</name>
</gene>
<evidence type="ECO:0000313" key="3">
    <source>
        <dbReference type="Proteomes" id="UP001178507"/>
    </source>
</evidence>
<evidence type="ECO:0000256" key="1">
    <source>
        <dbReference type="ARBA" id="ARBA00022737"/>
    </source>
</evidence>
<dbReference type="AlphaFoldDB" id="A0AA36N2Q6"/>
<reference evidence="2" key="1">
    <citation type="submission" date="2023-08" db="EMBL/GenBank/DDBJ databases">
        <authorList>
            <person name="Chen Y."/>
            <person name="Shah S."/>
            <person name="Dougan E. K."/>
            <person name="Thang M."/>
            <person name="Chan C."/>
        </authorList>
    </citation>
    <scope>NUCLEOTIDE SEQUENCE</scope>
</reference>
<name>A0AA36N2Q6_9DINO</name>
<keyword evidence="3" id="KW-1185">Reference proteome</keyword>
<dbReference type="EMBL" id="CAUJNA010002322">
    <property type="protein sequence ID" value="CAJ1392336.1"/>
    <property type="molecule type" value="Genomic_DNA"/>
</dbReference>
<dbReference type="InterPro" id="IPR011990">
    <property type="entry name" value="TPR-like_helical_dom_sf"/>
</dbReference>
<dbReference type="Pfam" id="PF01535">
    <property type="entry name" value="PPR"/>
    <property type="match status" value="2"/>
</dbReference>
<dbReference type="InterPro" id="IPR002885">
    <property type="entry name" value="PPR_rpt"/>
</dbReference>
<comment type="caution">
    <text evidence="2">The sequence shown here is derived from an EMBL/GenBank/DDBJ whole genome shotgun (WGS) entry which is preliminary data.</text>
</comment>
<evidence type="ECO:0008006" key="4">
    <source>
        <dbReference type="Google" id="ProtNLM"/>
    </source>
</evidence>
<protein>
    <recommendedName>
        <fullName evidence="4">Pentatricopeptide repeat-containing protein, chloroplastic</fullName>
    </recommendedName>
</protein>